<evidence type="ECO:0000256" key="2">
    <source>
        <dbReference type="SAM" id="MobiDB-lite"/>
    </source>
</evidence>
<organism evidence="3 4">
    <name type="scientific">Cordyceps confragosa</name>
    <name type="common">Lecanicillium lecanii</name>
    <dbReference type="NCBI Taxonomy" id="2714763"/>
    <lineage>
        <taxon>Eukaryota</taxon>
        <taxon>Fungi</taxon>
        <taxon>Dikarya</taxon>
        <taxon>Ascomycota</taxon>
        <taxon>Pezizomycotina</taxon>
        <taxon>Sordariomycetes</taxon>
        <taxon>Hypocreomycetidae</taxon>
        <taxon>Hypocreales</taxon>
        <taxon>Cordycipitaceae</taxon>
        <taxon>Akanthomyces</taxon>
    </lineage>
</organism>
<feature type="region of interest" description="Disordered" evidence="2">
    <location>
        <begin position="202"/>
        <end position="273"/>
    </location>
</feature>
<dbReference type="GO" id="GO:0000981">
    <property type="term" value="F:DNA-binding transcription factor activity, RNA polymerase II-specific"/>
    <property type="evidence" value="ECO:0007669"/>
    <property type="project" value="InterPro"/>
</dbReference>
<feature type="compositionally biased region" description="Basic and acidic residues" evidence="2">
    <location>
        <begin position="535"/>
        <end position="545"/>
    </location>
</feature>
<dbReference type="Proteomes" id="UP000243081">
    <property type="component" value="Unassembled WGS sequence"/>
</dbReference>
<evidence type="ECO:0000313" key="4">
    <source>
        <dbReference type="Proteomes" id="UP000243081"/>
    </source>
</evidence>
<dbReference type="GO" id="GO:0008270">
    <property type="term" value="F:zinc ion binding"/>
    <property type="evidence" value="ECO:0007669"/>
    <property type="project" value="InterPro"/>
</dbReference>
<evidence type="ECO:0008006" key="5">
    <source>
        <dbReference type="Google" id="ProtNLM"/>
    </source>
</evidence>
<feature type="region of interest" description="Disordered" evidence="2">
    <location>
        <begin position="301"/>
        <end position="347"/>
    </location>
</feature>
<sequence>MADFLASFNFGAAEEEPTREEACASLAEVQSRFRDVFEGKVTETRAEHMKTSIDIGPPTQFTIFNGDGHDVDPSLSRITAREAFVSQPQQNPVTQRAVSREILNAIGEIDGSTWSVIDELRKAQGWVLTYVCNHSWQQWTRHGKAAQTHAILDYSQKELDFMSRARPAFDCRGTVTITFSKTNSAITVNYSHTPLHRTVGEVYDLFKPPPPPPRAVSKKKAPGSAKKSDTPRRKRAATGADGAPAPKKPRSRPKKGAKNQLSQAELVPMTEGFASPNGATTAIDAADHVALAALSAATAEDPVPSSSAAPQQKNNTASLNVSPEEAVRRRETATNKLTEAGIDPATLNADQFSIFSNQSPEVQAESLKMLAKYGAERLHIVHPAKKDSPRPPASQPDADSMASGSVNPNRLANDSASDNFGPDNSAAETKGAPKKKTPQKAKAGAKSRVFCFNCKLSKSKASHENMQVKQSSNLVQCSKERPSCTVCQESGLTCEYPVAKPRNRKSAALVTEDEDTIMAENVDAEGEAEDAGAEDAIHTQAEDQRQPSAYSQVPIANMMQITPDEEGNGSRPIGEASVQPTYESRAPTSSLNWSSGGLALPQGRVYYPPAESAATKEPLPNNASTVVETTAPKRSQRVSKPTAKAKSRVPTPVQALIASPTRERHESPLERHNPMRHEAQPRNPLAFDRSPPNPYGQPATQPQYASDPYRQNPSYGQNQGAYPQLQETAPERIAYDPNAYRGNTSSRTFNQQKPPAPVHANAATGSWPSRGQDAAAADTLQRIHGYGGNSNSGNTMLSVHPPNQRRSTGGGGERVQGVTGASKHGSSRQSYSSEQQVPAAPNQSQTSQQSWYGFNGFHGGSTTNTQSNHSWGGSGGGGGWN</sequence>
<keyword evidence="1" id="KW-0539">Nucleus</keyword>
<feature type="compositionally biased region" description="Basic and acidic residues" evidence="2">
    <location>
        <begin position="661"/>
        <end position="680"/>
    </location>
</feature>
<feature type="region of interest" description="Disordered" evidence="2">
    <location>
        <begin position="562"/>
        <end position="881"/>
    </location>
</feature>
<feature type="compositionally biased region" description="Gly residues" evidence="2">
    <location>
        <begin position="872"/>
        <end position="881"/>
    </location>
</feature>
<feature type="compositionally biased region" description="Polar residues" evidence="2">
    <location>
        <begin position="860"/>
        <end position="869"/>
    </location>
</feature>
<dbReference type="InterPro" id="IPR001138">
    <property type="entry name" value="Zn2Cys6_DnaBD"/>
</dbReference>
<proteinExistence type="predicted"/>
<feature type="compositionally biased region" description="Polar residues" evidence="2">
    <location>
        <begin position="304"/>
        <end position="321"/>
    </location>
</feature>
<name>A0A179I2C4_CORDF</name>
<feature type="region of interest" description="Disordered" evidence="2">
    <location>
        <begin position="382"/>
        <end position="445"/>
    </location>
</feature>
<evidence type="ECO:0000256" key="1">
    <source>
        <dbReference type="ARBA" id="ARBA00023242"/>
    </source>
</evidence>
<feature type="compositionally biased region" description="Basic residues" evidence="2">
    <location>
        <begin position="432"/>
        <end position="445"/>
    </location>
</feature>
<reference evidence="3 4" key="1">
    <citation type="submission" date="2016-03" db="EMBL/GenBank/DDBJ databases">
        <title>Fine-scale spatial genetic structure of a fungal parasite of coffee scale insects.</title>
        <authorList>
            <person name="Jackson D."/>
            <person name="Zemenick K.A."/>
            <person name="Malloure B."/>
            <person name="Quandt C.A."/>
            <person name="James T.Y."/>
        </authorList>
    </citation>
    <scope>NUCLEOTIDE SEQUENCE [LARGE SCALE GENOMIC DNA]</scope>
    <source>
        <strain evidence="3 4">UM487</strain>
    </source>
</reference>
<protein>
    <recommendedName>
        <fullName evidence="5">Zn(2)-C6 fungal-type domain-containing protein</fullName>
    </recommendedName>
</protein>
<dbReference type="Gene3D" id="4.10.240.10">
    <property type="entry name" value="Zn(2)-C6 fungal-type DNA-binding domain"/>
    <property type="match status" value="1"/>
</dbReference>
<accession>A0A179I2C4</accession>
<keyword evidence="4" id="KW-1185">Reference proteome</keyword>
<feature type="compositionally biased region" description="Polar residues" evidence="2">
    <location>
        <begin position="698"/>
        <end position="727"/>
    </location>
</feature>
<feature type="compositionally biased region" description="Polar residues" evidence="2">
    <location>
        <begin position="578"/>
        <end position="595"/>
    </location>
</feature>
<feature type="compositionally biased region" description="Polar residues" evidence="2">
    <location>
        <begin position="402"/>
        <end position="418"/>
    </location>
</feature>
<feature type="compositionally biased region" description="Polar residues" evidence="2">
    <location>
        <begin position="741"/>
        <end position="753"/>
    </location>
</feature>
<comment type="caution">
    <text evidence="3">The sequence shown here is derived from an EMBL/GenBank/DDBJ whole genome shotgun (WGS) entry which is preliminary data.</text>
</comment>
<feature type="compositionally biased region" description="Polar residues" evidence="2">
    <location>
        <begin position="827"/>
        <end position="852"/>
    </location>
</feature>
<dbReference type="OrthoDB" id="3249161at2759"/>
<dbReference type="InterPro" id="IPR036864">
    <property type="entry name" value="Zn2-C6_fun-type_DNA-bd_sf"/>
</dbReference>
<feature type="region of interest" description="Disordered" evidence="2">
    <location>
        <begin position="525"/>
        <end position="547"/>
    </location>
</feature>
<dbReference type="EMBL" id="LUKN01003832">
    <property type="protein sequence ID" value="OAQ96876.1"/>
    <property type="molecule type" value="Genomic_DNA"/>
</dbReference>
<dbReference type="AlphaFoldDB" id="A0A179I2C4"/>
<evidence type="ECO:0000313" key="3">
    <source>
        <dbReference type="EMBL" id="OAQ96876.1"/>
    </source>
</evidence>
<dbReference type="CDD" id="cd00067">
    <property type="entry name" value="GAL4"/>
    <property type="match status" value="1"/>
</dbReference>
<dbReference type="OMA" id="HEAQPRN"/>
<gene>
    <name evidence="3" type="ORF">LLEC1_04844</name>
</gene>
<feature type="compositionally biased region" description="Basic residues" evidence="2">
    <location>
        <begin position="247"/>
        <end position="257"/>
    </location>
</feature>